<name>A0A9N7UHU9_PLEPL</name>
<gene>
    <name evidence="1" type="ORF">PLEPLA_LOCUS18526</name>
</gene>
<accession>A0A9N7UHU9</accession>
<reference evidence="1" key="1">
    <citation type="submission" date="2020-03" db="EMBL/GenBank/DDBJ databases">
        <authorList>
            <person name="Weist P."/>
        </authorList>
    </citation>
    <scope>NUCLEOTIDE SEQUENCE</scope>
</reference>
<evidence type="ECO:0000313" key="2">
    <source>
        <dbReference type="Proteomes" id="UP001153269"/>
    </source>
</evidence>
<dbReference type="AlphaFoldDB" id="A0A9N7UHU9"/>
<keyword evidence="2" id="KW-1185">Reference proteome</keyword>
<dbReference type="EMBL" id="CADEAL010001242">
    <property type="protein sequence ID" value="CAB1430544.1"/>
    <property type="molecule type" value="Genomic_DNA"/>
</dbReference>
<dbReference type="Proteomes" id="UP001153269">
    <property type="component" value="Unassembled WGS sequence"/>
</dbReference>
<organism evidence="1 2">
    <name type="scientific">Pleuronectes platessa</name>
    <name type="common">European plaice</name>
    <dbReference type="NCBI Taxonomy" id="8262"/>
    <lineage>
        <taxon>Eukaryota</taxon>
        <taxon>Metazoa</taxon>
        <taxon>Chordata</taxon>
        <taxon>Craniata</taxon>
        <taxon>Vertebrata</taxon>
        <taxon>Euteleostomi</taxon>
        <taxon>Actinopterygii</taxon>
        <taxon>Neopterygii</taxon>
        <taxon>Teleostei</taxon>
        <taxon>Neoteleostei</taxon>
        <taxon>Acanthomorphata</taxon>
        <taxon>Carangaria</taxon>
        <taxon>Pleuronectiformes</taxon>
        <taxon>Pleuronectoidei</taxon>
        <taxon>Pleuronectidae</taxon>
        <taxon>Pleuronectes</taxon>
    </lineage>
</organism>
<evidence type="ECO:0000313" key="1">
    <source>
        <dbReference type="EMBL" id="CAB1430544.1"/>
    </source>
</evidence>
<protein>
    <submittedName>
        <fullName evidence="1">Uncharacterized protein</fullName>
    </submittedName>
</protein>
<comment type="caution">
    <text evidence="1">The sequence shown here is derived from an EMBL/GenBank/DDBJ whole genome shotgun (WGS) entry which is preliminary data.</text>
</comment>
<sequence length="127" mass="13618">MYFTGHTGILYWRHSGYQLAGTGEPPRILPVSQTKGKCGVLMHLLSKGGHAINGDGTVLVSTLQESAWFESQSQGLRMFSVSAVVCSWDAVFLPQFNSMQNGVKLSGAVVYVGVNGRLSLKVSPAIC</sequence>
<proteinExistence type="predicted"/>